<comment type="similarity">
    <text evidence="2">Belongs to the EamA transporter family.</text>
</comment>
<proteinExistence type="inferred from homology"/>
<feature type="domain" description="EamA" evidence="7">
    <location>
        <begin position="8"/>
        <end position="135"/>
    </location>
</feature>
<evidence type="ECO:0000256" key="2">
    <source>
        <dbReference type="ARBA" id="ARBA00007362"/>
    </source>
</evidence>
<dbReference type="Gene3D" id="1.10.3730.20">
    <property type="match status" value="1"/>
</dbReference>
<feature type="transmembrane region" description="Helical" evidence="6">
    <location>
        <begin position="269"/>
        <end position="286"/>
    </location>
</feature>
<feature type="transmembrane region" description="Helical" evidence="6">
    <location>
        <begin position="176"/>
        <end position="194"/>
    </location>
</feature>
<evidence type="ECO:0000313" key="8">
    <source>
        <dbReference type="EMBL" id="SKA98358.1"/>
    </source>
</evidence>
<dbReference type="OrthoDB" id="5186724at2"/>
<dbReference type="EMBL" id="FUYC01000044">
    <property type="protein sequence ID" value="SKA98358.1"/>
    <property type="molecule type" value="Genomic_DNA"/>
</dbReference>
<dbReference type="Pfam" id="PF00892">
    <property type="entry name" value="EamA"/>
    <property type="match status" value="2"/>
</dbReference>
<evidence type="ECO:0000256" key="1">
    <source>
        <dbReference type="ARBA" id="ARBA00004141"/>
    </source>
</evidence>
<evidence type="ECO:0000313" key="9">
    <source>
        <dbReference type="Proteomes" id="UP000190027"/>
    </source>
</evidence>
<feature type="transmembrane region" description="Helical" evidence="6">
    <location>
        <begin position="64"/>
        <end position="86"/>
    </location>
</feature>
<keyword evidence="4 6" id="KW-1133">Transmembrane helix</keyword>
<reference evidence="8 9" key="1">
    <citation type="submission" date="2017-02" db="EMBL/GenBank/DDBJ databases">
        <authorList>
            <person name="Peterson S.W."/>
        </authorList>
    </citation>
    <scope>NUCLEOTIDE SEQUENCE [LARGE SCALE GENOMIC DNA]</scope>
    <source>
        <strain evidence="8 9">DSM 16080</strain>
    </source>
</reference>
<evidence type="ECO:0000259" key="7">
    <source>
        <dbReference type="Pfam" id="PF00892"/>
    </source>
</evidence>
<feature type="transmembrane region" description="Helical" evidence="6">
    <location>
        <begin position="5"/>
        <end position="22"/>
    </location>
</feature>
<feature type="transmembrane region" description="Helical" evidence="6">
    <location>
        <begin position="92"/>
        <end position="113"/>
    </location>
</feature>
<name>A0A1T4YA16_9BACT</name>
<dbReference type="STRING" id="1121449.SAMN02745704_02917"/>
<dbReference type="SUPFAM" id="SSF103481">
    <property type="entry name" value="Multidrug resistance efflux transporter EmrE"/>
    <property type="match status" value="2"/>
</dbReference>
<comment type="subcellular location">
    <subcellularLocation>
        <location evidence="1">Membrane</location>
        <topology evidence="1">Multi-pass membrane protein</topology>
    </subcellularLocation>
</comment>
<dbReference type="Proteomes" id="UP000190027">
    <property type="component" value="Unassembled WGS sequence"/>
</dbReference>
<gene>
    <name evidence="8" type="ORF">SAMN02745704_02917</name>
</gene>
<evidence type="ECO:0000256" key="4">
    <source>
        <dbReference type="ARBA" id="ARBA00022989"/>
    </source>
</evidence>
<feature type="domain" description="EamA" evidence="7">
    <location>
        <begin position="150"/>
        <end position="286"/>
    </location>
</feature>
<sequence>MLGTYLRLVATMSLWGGTFIAGRLLSHVGPSTASLMRFTVAGLFMILLCHRLEGGVPRLNRRQILPVLLLGFTGVFLYNYCFFSGLQTVTAGRASLIIAGNPVFIAAFAALFFREGFGKLKAVGLALSITGALTVISRGHLDAILAQVRPGDLFILGCVFAWSSYTLLGKKVMAGLSPVGAVTWSCLAGMVFLLPMALREGVAAHLAGATPMEWGAMLYLGVFGTGVGFSWYYQGIRTLGASRAGVFINLVPVNAVFMGWLLLGEPVDFSLFVGAALIFTGVYLVNRPKNAPAPVAIPVSPSARR</sequence>
<feature type="transmembrane region" description="Helical" evidence="6">
    <location>
        <begin position="214"/>
        <end position="233"/>
    </location>
</feature>
<dbReference type="InterPro" id="IPR037185">
    <property type="entry name" value="EmrE-like"/>
</dbReference>
<dbReference type="AlphaFoldDB" id="A0A1T4YA16"/>
<dbReference type="InterPro" id="IPR050638">
    <property type="entry name" value="AA-Vitamin_Transporters"/>
</dbReference>
<dbReference type="RefSeq" id="WP_078718446.1">
    <property type="nucleotide sequence ID" value="NZ_FUYC01000044.1"/>
</dbReference>
<dbReference type="PANTHER" id="PTHR32322:SF2">
    <property type="entry name" value="EAMA DOMAIN-CONTAINING PROTEIN"/>
    <property type="match status" value="1"/>
</dbReference>
<dbReference type="PANTHER" id="PTHR32322">
    <property type="entry name" value="INNER MEMBRANE TRANSPORTER"/>
    <property type="match status" value="1"/>
</dbReference>
<accession>A0A1T4YA16</accession>
<evidence type="ECO:0000256" key="3">
    <source>
        <dbReference type="ARBA" id="ARBA00022692"/>
    </source>
</evidence>
<dbReference type="GO" id="GO:0016020">
    <property type="term" value="C:membrane"/>
    <property type="evidence" value="ECO:0007669"/>
    <property type="project" value="UniProtKB-SubCell"/>
</dbReference>
<dbReference type="InterPro" id="IPR000620">
    <property type="entry name" value="EamA_dom"/>
</dbReference>
<feature type="transmembrane region" description="Helical" evidence="6">
    <location>
        <begin position="245"/>
        <end position="263"/>
    </location>
</feature>
<evidence type="ECO:0000256" key="6">
    <source>
        <dbReference type="SAM" id="Phobius"/>
    </source>
</evidence>
<organism evidence="8 9">
    <name type="scientific">Paucidesulfovibrio gracilis DSM 16080</name>
    <dbReference type="NCBI Taxonomy" id="1121449"/>
    <lineage>
        <taxon>Bacteria</taxon>
        <taxon>Pseudomonadati</taxon>
        <taxon>Thermodesulfobacteriota</taxon>
        <taxon>Desulfovibrionia</taxon>
        <taxon>Desulfovibrionales</taxon>
        <taxon>Desulfovibrionaceae</taxon>
        <taxon>Paucidesulfovibrio</taxon>
    </lineage>
</organism>
<feature type="transmembrane region" description="Helical" evidence="6">
    <location>
        <begin position="153"/>
        <end position="169"/>
    </location>
</feature>
<evidence type="ECO:0000256" key="5">
    <source>
        <dbReference type="ARBA" id="ARBA00023136"/>
    </source>
</evidence>
<protein>
    <submittedName>
        <fullName evidence="8">Threonine/homoserine efflux transporter RhtA</fullName>
    </submittedName>
</protein>
<keyword evidence="9" id="KW-1185">Reference proteome</keyword>
<keyword evidence="3 6" id="KW-0812">Transmembrane</keyword>
<feature type="transmembrane region" description="Helical" evidence="6">
    <location>
        <begin position="120"/>
        <end position="141"/>
    </location>
</feature>
<keyword evidence="5 6" id="KW-0472">Membrane</keyword>
<feature type="transmembrane region" description="Helical" evidence="6">
    <location>
        <begin position="34"/>
        <end position="52"/>
    </location>
</feature>